<keyword evidence="2" id="KW-1185">Reference proteome</keyword>
<evidence type="ECO:0000313" key="1">
    <source>
        <dbReference type="EnsemblPlants" id="Kaladp1272s0001.1.v1.1.CDS.1"/>
    </source>
</evidence>
<proteinExistence type="predicted"/>
<sequence>MGASYHTSVLISSEHSARAVIPGEFYHVVMPNHATFIRCVAVCFISITACQCHVVKITGRSSVF</sequence>
<dbReference type="Gramene" id="Kaladp1272s0001.1.v1.1">
    <property type="protein sequence ID" value="Kaladp1272s0001.1.v1.1.CDS.1"/>
    <property type="gene ID" value="Kaladp1272s0001.v1.1"/>
</dbReference>
<evidence type="ECO:0000313" key="2">
    <source>
        <dbReference type="Proteomes" id="UP000594263"/>
    </source>
</evidence>
<dbReference type="EnsemblPlants" id="Kaladp1272s0001.1.v1.1">
    <property type="protein sequence ID" value="Kaladp1272s0001.1.v1.1.CDS.1"/>
    <property type="gene ID" value="Kaladp1272s0001.v1.1"/>
</dbReference>
<dbReference type="Proteomes" id="UP000594263">
    <property type="component" value="Unplaced"/>
</dbReference>
<organism evidence="1 2">
    <name type="scientific">Kalanchoe fedtschenkoi</name>
    <name type="common">Lavender scallops</name>
    <name type="synonym">South American air plant</name>
    <dbReference type="NCBI Taxonomy" id="63787"/>
    <lineage>
        <taxon>Eukaryota</taxon>
        <taxon>Viridiplantae</taxon>
        <taxon>Streptophyta</taxon>
        <taxon>Embryophyta</taxon>
        <taxon>Tracheophyta</taxon>
        <taxon>Spermatophyta</taxon>
        <taxon>Magnoliopsida</taxon>
        <taxon>eudicotyledons</taxon>
        <taxon>Gunneridae</taxon>
        <taxon>Pentapetalae</taxon>
        <taxon>Saxifragales</taxon>
        <taxon>Crassulaceae</taxon>
        <taxon>Kalanchoe</taxon>
    </lineage>
</organism>
<accession>A0A7N0VMX9</accession>
<name>A0A7N0VMX9_KALFE</name>
<protein>
    <submittedName>
        <fullName evidence="1">Uncharacterized protein</fullName>
    </submittedName>
</protein>
<reference evidence="1" key="1">
    <citation type="submission" date="2021-01" db="UniProtKB">
        <authorList>
            <consortium name="EnsemblPlants"/>
        </authorList>
    </citation>
    <scope>IDENTIFICATION</scope>
</reference>
<dbReference type="AlphaFoldDB" id="A0A7N0VMX9"/>